<evidence type="ECO:0000256" key="1">
    <source>
        <dbReference type="SAM" id="MobiDB-lite"/>
    </source>
</evidence>
<evidence type="ECO:0000313" key="3">
    <source>
        <dbReference type="Proteomes" id="UP000265742"/>
    </source>
</evidence>
<dbReference type="AlphaFoldDB" id="A0A3A1U3M1"/>
<feature type="compositionally biased region" description="Pro residues" evidence="1">
    <location>
        <begin position="166"/>
        <end position="182"/>
    </location>
</feature>
<dbReference type="OrthoDB" id="5074098at2"/>
<dbReference type="Proteomes" id="UP000265742">
    <property type="component" value="Unassembled WGS sequence"/>
</dbReference>
<comment type="caution">
    <text evidence="2">The sequence shown here is derived from an EMBL/GenBank/DDBJ whole genome shotgun (WGS) entry which is preliminary data.</text>
</comment>
<feature type="region of interest" description="Disordered" evidence="1">
    <location>
        <begin position="1"/>
        <end position="28"/>
    </location>
</feature>
<dbReference type="EMBL" id="QXTG01000002">
    <property type="protein sequence ID" value="RIX28437.1"/>
    <property type="molecule type" value="Genomic_DNA"/>
</dbReference>
<evidence type="ECO:0000313" key="2">
    <source>
        <dbReference type="EMBL" id="RIX28437.1"/>
    </source>
</evidence>
<sequence length="182" mass="20223">MDGPLFPGEPRPLPPQSGSTWVVTSADPPKPPPVRHAIGYRPFVDLAETFGTDPRALVDLWTFAHFVRAHREALESDEDLLHAAIVFLGNTLTARFPECVWVNRTNGLAIVSEREELTEMRPGVVELLDDRRRHLGVGGTVPALLRADEARFQEFQGVVAAWSPDAAPPEPRPPIPFKPRDR</sequence>
<feature type="region of interest" description="Disordered" evidence="1">
    <location>
        <begin position="163"/>
        <end position="182"/>
    </location>
</feature>
<protein>
    <submittedName>
        <fullName evidence="2">Uncharacterized protein</fullName>
    </submittedName>
</protein>
<proteinExistence type="predicted"/>
<organism evidence="2 3">
    <name type="scientific">Amnibacterium setariae</name>
    <dbReference type="NCBI Taxonomy" id="2306585"/>
    <lineage>
        <taxon>Bacteria</taxon>
        <taxon>Bacillati</taxon>
        <taxon>Actinomycetota</taxon>
        <taxon>Actinomycetes</taxon>
        <taxon>Micrococcales</taxon>
        <taxon>Microbacteriaceae</taxon>
        <taxon>Amnibacterium</taxon>
    </lineage>
</organism>
<reference evidence="3" key="1">
    <citation type="submission" date="2018-09" db="EMBL/GenBank/DDBJ databases">
        <authorList>
            <person name="Kim I."/>
        </authorList>
    </citation>
    <scope>NUCLEOTIDE SEQUENCE [LARGE SCALE GENOMIC DNA]</scope>
    <source>
        <strain evidence="3">DD4a</strain>
    </source>
</reference>
<gene>
    <name evidence="2" type="ORF">D1781_13470</name>
</gene>
<accession>A0A3A1U3M1</accession>
<dbReference type="RefSeq" id="WP_119482747.1">
    <property type="nucleotide sequence ID" value="NZ_QXTG01000002.1"/>
</dbReference>
<keyword evidence="3" id="KW-1185">Reference proteome</keyword>
<name>A0A3A1U3M1_9MICO</name>